<organism evidence="2 3">
    <name type="scientific">Entomortierella chlamydospora</name>
    <dbReference type="NCBI Taxonomy" id="101097"/>
    <lineage>
        <taxon>Eukaryota</taxon>
        <taxon>Fungi</taxon>
        <taxon>Fungi incertae sedis</taxon>
        <taxon>Mucoromycota</taxon>
        <taxon>Mortierellomycotina</taxon>
        <taxon>Mortierellomycetes</taxon>
        <taxon>Mortierellales</taxon>
        <taxon>Mortierellaceae</taxon>
        <taxon>Entomortierella</taxon>
    </lineage>
</organism>
<reference evidence="2" key="1">
    <citation type="journal article" date="2020" name="Fungal Divers.">
        <title>Resolving the Mortierellaceae phylogeny through synthesis of multi-gene phylogenetics and phylogenomics.</title>
        <authorList>
            <person name="Vandepol N."/>
            <person name="Liber J."/>
            <person name="Desiro A."/>
            <person name="Na H."/>
            <person name="Kennedy M."/>
            <person name="Barry K."/>
            <person name="Grigoriev I.V."/>
            <person name="Miller A.N."/>
            <person name="O'Donnell K."/>
            <person name="Stajich J.E."/>
            <person name="Bonito G."/>
        </authorList>
    </citation>
    <scope>NUCLEOTIDE SEQUENCE</scope>
    <source>
        <strain evidence="2">NRRL 2769</strain>
    </source>
</reference>
<dbReference type="PANTHER" id="PTHR13132:SF29">
    <property type="entry name" value="ALPHA-(1,6)-FUCOSYLTRANSFERASE"/>
    <property type="match status" value="1"/>
</dbReference>
<dbReference type="AlphaFoldDB" id="A0A9P6N1I8"/>
<feature type="domain" description="Alpha-(1,6)-fucosyltransferase N- and catalytic" evidence="1">
    <location>
        <begin position="171"/>
        <end position="325"/>
    </location>
</feature>
<dbReference type="Gene3D" id="3.40.50.11350">
    <property type="match status" value="1"/>
</dbReference>
<dbReference type="GO" id="GO:0006487">
    <property type="term" value="P:protein N-linked glycosylation"/>
    <property type="evidence" value="ECO:0007669"/>
    <property type="project" value="TreeGrafter"/>
</dbReference>
<gene>
    <name evidence="2" type="ORF">BGZ80_002396</name>
</gene>
<evidence type="ECO:0000259" key="1">
    <source>
        <dbReference type="Pfam" id="PF19745"/>
    </source>
</evidence>
<dbReference type="Proteomes" id="UP000703661">
    <property type="component" value="Unassembled WGS sequence"/>
</dbReference>
<keyword evidence="3" id="KW-1185">Reference proteome</keyword>
<dbReference type="PANTHER" id="PTHR13132">
    <property type="entry name" value="ALPHA- 1,6 -FUCOSYLTRANSFERASE"/>
    <property type="match status" value="1"/>
</dbReference>
<evidence type="ECO:0000313" key="3">
    <source>
        <dbReference type="Proteomes" id="UP000703661"/>
    </source>
</evidence>
<evidence type="ECO:0000313" key="2">
    <source>
        <dbReference type="EMBL" id="KAG0021428.1"/>
    </source>
</evidence>
<dbReference type="InterPro" id="IPR045573">
    <property type="entry name" value="Fut8_N_cat"/>
</dbReference>
<dbReference type="EMBL" id="JAAAID010000159">
    <property type="protein sequence ID" value="KAG0021428.1"/>
    <property type="molecule type" value="Genomic_DNA"/>
</dbReference>
<proteinExistence type="predicted"/>
<name>A0A9P6N1I8_9FUNG</name>
<comment type="caution">
    <text evidence="2">The sequence shown here is derived from an EMBL/GenBank/DDBJ whole genome shotgun (WGS) entry which is preliminary data.</text>
</comment>
<accession>A0A9P6N1I8</accession>
<sequence length="343" mass="39454">MEGLSGKTNKLIVTGLSVGEYVDSFVQKDSRWIIDVVGGGKEFEVLTSVVDPERLALHKKLDQLQNKCERFFHGAIGIFGFGSNWHALGLGLAHTLHYNMTFYPFDEHKNFIGMTTCTEEQMQRAFAQTPPETDMRFWNASTTNFKSLSPDVSSLMLQIGIVDPEFEHKGHFWWRSMLTYYATRPNYKMRAEIRQSSMPITPCISIHVRHSDKKIEAIPLNFKQYMDVAIKYKSMTGISNIYLMSDDPAVIAETKLQKYKDFRFQYQDVKRTNEGWESDIMHGVSIDTQERNFLIDIHSAAQCQHSILTYSSNVGRLIAELAYGTRNKEPSVRSLDSKWIMYP</sequence>
<dbReference type="Pfam" id="PF19745">
    <property type="entry name" value="FUT8_N_cat"/>
    <property type="match status" value="1"/>
</dbReference>
<dbReference type="GO" id="GO:0046921">
    <property type="term" value="F:alpha-(1-&gt;6)-fucosyltransferase activity"/>
    <property type="evidence" value="ECO:0007669"/>
    <property type="project" value="TreeGrafter"/>
</dbReference>
<protein>
    <recommendedName>
        <fullName evidence="1">Alpha-(1,6)-fucosyltransferase N- and catalytic domain-containing protein</fullName>
    </recommendedName>
</protein>